<dbReference type="EMBL" id="FOEI01000003">
    <property type="protein sequence ID" value="SEP90684.1"/>
    <property type="molecule type" value="Genomic_DNA"/>
</dbReference>
<protein>
    <submittedName>
        <fullName evidence="1">Uncharacterized protein</fullName>
    </submittedName>
</protein>
<sequence>MTQKQINEWKEKYGEVYELPVDDKTAYLRMPKMADFKRAFTAMQKDGELAFGEVMLEALFIGGDTEIKTVDEYFFPARKELTEFFNYDDAEIITEGNNSIIIIGEAKCKVRVITRQDIKIAEKKNPSGKPFVTQEKLFEMVCLEKDDAFNDKEKASVRFPLYQAIEKLQNKKVATLKKL</sequence>
<evidence type="ECO:0000313" key="2">
    <source>
        <dbReference type="Proteomes" id="UP000198648"/>
    </source>
</evidence>
<dbReference type="AlphaFoldDB" id="A0A1H9BNW4"/>
<accession>A0A1H9BNW4</accession>
<dbReference type="STRING" id="1299341.SAMN05444005_103127"/>
<dbReference type="OrthoDB" id="885654at2"/>
<proteinExistence type="predicted"/>
<dbReference type="Proteomes" id="UP000198648">
    <property type="component" value="Unassembled WGS sequence"/>
</dbReference>
<keyword evidence="2" id="KW-1185">Reference proteome</keyword>
<organism evidence="1 2">
    <name type="scientific">Flavobacterium urocaniciphilum</name>
    <dbReference type="NCBI Taxonomy" id="1299341"/>
    <lineage>
        <taxon>Bacteria</taxon>
        <taxon>Pseudomonadati</taxon>
        <taxon>Bacteroidota</taxon>
        <taxon>Flavobacteriia</taxon>
        <taxon>Flavobacteriales</taxon>
        <taxon>Flavobacteriaceae</taxon>
        <taxon>Flavobacterium</taxon>
    </lineage>
</organism>
<dbReference type="RefSeq" id="WP_091467190.1">
    <property type="nucleotide sequence ID" value="NZ_FOEI01000003.1"/>
</dbReference>
<name>A0A1H9BNW4_9FLAO</name>
<evidence type="ECO:0000313" key="1">
    <source>
        <dbReference type="EMBL" id="SEP90684.1"/>
    </source>
</evidence>
<reference evidence="1 2" key="1">
    <citation type="submission" date="2016-10" db="EMBL/GenBank/DDBJ databases">
        <authorList>
            <person name="de Groot N.N."/>
        </authorList>
    </citation>
    <scope>NUCLEOTIDE SEQUENCE [LARGE SCALE GENOMIC DNA]</scope>
    <source>
        <strain evidence="1 2">DSM 27078</strain>
    </source>
</reference>
<gene>
    <name evidence="1" type="ORF">SAMN05444005_103127</name>
</gene>
<dbReference type="Gene3D" id="3.30.2220.10">
    <property type="entry name" value="rbstp2171"/>
    <property type="match status" value="1"/>
</dbReference>